<sequence>MGNAAGAKTSREEEIAFLAMEQVLAVDIKLADAGAGNKMPDGTWTYPDDHERRGIVEITSPPATSLMATWAAAKREGKPQEEGGSIPVRLGELAEVCTEMLAETWAKENLDKLLGQPADERHLFLFARGHKEGGHYFYRLSDSYEDGSLEHVGDLVLPDGISDIWFRGRARRDFDQPLGTTEIWLARFQAGSGWRRYVVSIEEQHLPSPNKGLAVDKVPAGWRQPKDRSTTPAGE</sequence>
<keyword evidence="3" id="KW-1185">Reference proteome</keyword>
<gene>
    <name evidence="2" type="ORF">GCM10009788_24250</name>
</gene>
<dbReference type="Proteomes" id="UP001500842">
    <property type="component" value="Unassembled WGS sequence"/>
</dbReference>
<dbReference type="RefSeq" id="WP_141003358.1">
    <property type="nucleotide sequence ID" value="NZ_BAAAOR010000019.1"/>
</dbReference>
<organism evidence="2 3">
    <name type="scientific">Nocardioides humi</name>
    <dbReference type="NCBI Taxonomy" id="449461"/>
    <lineage>
        <taxon>Bacteria</taxon>
        <taxon>Bacillati</taxon>
        <taxon>Actinomycetota</taxon>
        <taxon>Actinomycetes</taxon>
        <taxon>Propionibacteriales</taxon>
        <taxon>Nocardioidaceae</taxon>
        <taxon>Nocardioides</taxon>
    </lineage>
</organism>
<evidence type="ECO:0000313" key="3">
    <source>
        <dbReference type="Proteomes" id="UP001500842"/>
    </source>
</evidence>
<name>A0ABN2AIT4_9ACTN</name>
<feature type="region of interest" description="Disordered" evidence="1">
    <location>
        <begin position="208"/>
        <end position="235"/>
    </location>
</feature>
<dbReference type="EMBL" id="BAAAOR010000019">
    <property type="protein sequence ID" value="GAA1519459.1"/>
    <property type="molecule type" value="Genomic_DNA"/>
</dbReference>
<evidence type="ECO:0000256" key="1">
    <source>
        <dbReference type="SAM" id="MobiDB-lite"/>
    </source>
</evidence>
<protein>
    <submittedName>
        <fullName evidence="2">Uncharacterized protein</fullName>
    </submittedName>
</protein>
<accession>A0ABN2AIT4</accession>
<evidence type="ECO:0000313" key="2">
    <source>
        <dbReference type="EMBL" id="GAA1519459.1"/>
    </source>
</evidence>
<comment type="caution">
    <text evidence="2">The sequence shown here is derived from an EMBL/GenBank/DDBJ whole genome shotgun (WGS) entry which is preliminary data.</text>
</comment>
<proteinExistence type="predicted"/>
<reference evidence="2 3" key="1">
    <citation type="journal article" date="2019" name="Int. J. Syst. Evol. Microbiol.">
        <title>The Global Catalogue of Microorganisms (GCM) 10K type strain sequencing project: providing services to taxonomists for standard genome sequencing and annotation.</title>
        <authorList>
            <consortium name="The Broad Institute Genomics Platform"/>
            <consortium name="The Broad Institute Genome Sequencing Center for Infectious Disease"/>
            <person name="Wu L."/>
            <person name="Ma J."/>
        </authorList>
    </citation>
    <scope>NUCLEOTIDE SEQUENCE [LARGE SCALE GENOMIC DNA]</scope>
    <source>
        <strain evidence="2 3">JCM 14942</strain>
    </source>
</reference>